<feature type="domain" description="Type II methyltransferase M.TaqI-like" evidence="6">
    <location>
        <begin position="406"/>
        <end position="694"/>
    </location>
</feature>
<dbReference type="PANTHER" id="PTHR33841:SF4">
    <property type="entry name" value="RESTRICTION MODIFICATION SYSTEM DNA SPECIFICITY DOMAIN"/>
    <property type="match status" value="1"/>
</dbReference>
<dbReference type="InterPro" id="IPR029063">
    <property type="entry name" value="SAM-dependent_MTases_sf"/>
</dbReference>
<organism evidence="7 8">
    <name type="scientific">Candidatus Nanoclepta minutus</name>
    <dbReference type="NCBI Taxonomy" id="1940235"/>
    <lineage>
        <taxon>Archaea</taxon>
        <taxon>Nanobdellota</taxon>
        <taxon>Candidatus Nanoclepta</taxon>
    </lineage>
</organism>
<evidence type="ECO:0000259" key="6">
    <source>
        <dbReference type="Pfam" id="PF07669"/>
    </source>
</evidence>
<dbReference type="InterPro" id="IPR011639">
    <property type="entry name" value="MethylTrfase_TaqI-like_dom"/>
</dbReference>
<evidence type="ECO:0000256" key="3">
    <source>
        <dbReference type="ARBA" id="ARBA00022679"/>
    </source>
</evidence>
<dbReference type="GO" id="GO:0032259">
    <property type="term" value="P:methylation"/>
    <property type="evidence" value="ECO:0007669"/>
    <property type="project" value="UniProtKB-KW"/>
</dbReference>
<dbReference type="GO" id="GO:0009007">
    <property type="term" value="F:site-specific DNA-methyltransferase (adenine-specific) activity"/>
    <property type="evidence" value="ECO:0007669"/>
    <property type="project" value="UniProtKB-EC"/>
</dbReference>
<keyword evidence="3" id="KW-0808">Transferase</keyword>
<dbReference type="GO" id="GO:0003676">
    <property type="term" value="F:nucleic acid binding"/>
    <property type="evidence" value="ECO:0007669"/>
    <property type="project" value="InterPro"/>
</dbReference>
<dbReference type="InterPro" id="IPR002052">
    <property type="entry name" value="DNA_methylase_N6_adenine_CS"/>
</dbReference>
<evidence type="ECO:0000313" key="7">
    <source>
        <dbReference type="EMBL" id="RIB35503.1"/>
    </source>
</evidence>
<dbReference type="EC" id="2.1.1.72" evidence="1"/>
<evidence type="ECO:0000256" key="2">
    <source>
        <dbReference type="ARBA" id="ARBA00022603"/>
    </source>
</evidence>
<reference evidence="7 8" key="1">
    <citation type="journal article" date="2018" name="Syst. Appl. Microbiol.">
        <title>A new symbiotic nanoarchaeote (Candidatus Nanoclepta minutus) and its host (Zestosphaera tikiterensis gen. nov., sp. nov.) from a New Zealand hot spring.</title>
        <authorList>
            <person name="St John E."/>
            <person name="Liu Y."/>
            <person name="Podar M."/>
            <person name="Stott M.B."/>
            <person name="Meneghin J."/>
            <person name="Chen Z."/>
            <person name="Lagutin K."/>
            <person name="Mitchell K."/>
            <person name="Reysenbach A.L."/>
        </authorList>
    </citation>
    <scope>NUCLEOTIDE SEQUENCE [LARGE SCALE GENOMIC DNA]</scope>
    <source>
        <strain evidence="7">NZ3</strain>
    </source>
</reference>
<dbReference type="Gene3D" id="3.40.50.150">
    <property type="entry name" value="Vaccinia Virus protein VP39"/>
    <property type="match status" value="2"/>
</dbReference>
<evidence type="ECO:0000256" key="4">
    <source>
        <dbReference type="ARBA" id="ARBA00022691"/>
    </source>
</evidence>
<comment type="catalytic activity">
    <reaction evidence="5">
        <text>a 2'-deoxyadenosine in DNA + S-adenosyl-L-methionine = an N(6)-methyl-2'-deoxyadenosine in DNA + S-adenosyl-L-homocysteine + H(+)</text>
        <dbReference type="Rhea" id="RHEA:15197"/>
        <dbReference type="Rhea" id="RHEA-COMP:12418"/>
        <dbReference type="Rhea" id="RHEA-COMP:12419"/>
        <dbReference type="ChEBI" id="CHEBI:15378"/>
        <dbReference type="ChEBI" id="CHEBI:57856"/>
        <dbReference type="ChEBI" id="CHEBI:59789"/>
        <dbReference type="ChEBI" id="CHEBI:90615"/>
        <dbReference type="ChEBI" id="CHEBI:90616"/>
        <dbReference type="EC" id="2.1.1.72"/>
    </reaction>
</comment>
<dbReference type="InterPro" id="IPR050953">
    <property type="entry name" value="N4_N6_ade-DNA_methylase"/>
</dbReference>
<dbReference type="EMBL" id="MWMI01000001">
    <property type="protein sequence ID" value="RIB35503.1"/>
    <property type="molecule type" value="Genomic_DNA"/>
</dbReference>
<dbReference type="Pfam" id="PF07669">
    <property type="entry name" value="Eco57I"/>
    <property type="match status" value="1"/>
</dbReference>
<accession>A0A397WR06</accession>
<evidence type="ECO:0000256" key="1">
    <source>
        <dbReference type="ARBA" id="ARBA00011900"/>
    </source>
</evidence>
<evidence type="ECO:0000313" key="8">
    <source>
        <dbReference type="Proteomes" id="UP000266622"/>
    </source>
</evidence>
<proteinExistence type="predicted"/>
<dbReference type="SUPFAM" id="SSF53335">
    <property type="entry name" value="S-adenosyl-L-methionine-dependent methyltransferases"/>
    <property type="match status" value="1"/>
</dbReference>
<comment type="caution">
    <text evidence="7">The sequence shown here is derived from an EMBL/GenBank/DDBJ whole genome shotgun (WGS) entry which is preliminary data.</text>
</comment>
<protein>
    <recommendedName>
        <fullName evidence="1">site-specific DNA-methyltransferase (adenine-specific)</fullName>
        <ecNumber evidence="1">2.1.1.72</ecNumber>
    </recommendedName>
</protein>
<dbReference type="PANTHER" id="PTHR33841">
    <property type="entry name" value="DNA METHYLTRANSFERASE YEEA-RELATED"/>
    <property type="match status" value="1"/>
</dbReference>
<dbReference type="AlphaFoldDB" id="A0A397WR06"/>
<dbReference type="PROSITE" id="PS00092">
    <property type="entry name" value="N6_MTASE"/>
    <property type="match status" value="1"/>
</dbReference>
<dbReference type="Proteomes" id="UP000266622">
    <property type="component" value="Unassembled WGS sequence"/>
</dbReference>
<keyword evidence="2 7" id="KW-0489">Methyltransferase</keyword>
<name>A0A397WR06_9ARCH</name>
<gene>
    <name evidence="7" type="ORF">BXU00_00105</name>
</gene>
<sequence length="1133" mass="131737">MADYPTERSLYHILIETFKELGEEITGVEEVKIHGRRYPDIKISYKGNPFYVQVKIGKLDKLTDILNDISKLIAHKKDYSQIKDVIGFIGIKFEEGIKNLPLIAGKEEQILREAIENKKVFVIISAFKDGSPFFHIIDGEITFSEAKRQIIEKLREFIEKKEIFVNPESIVRLLKEYINELAFILRTYYLSQSSKALVNLVGDISLFKSLLGAKEGDNIDLLEEEDYRAAIVDLLAFILVNQILFYYLYSKRSRGKLPELKQISSFFELKKYFDEILKIDFKAIYSINIFEKLPNDKELLNVVNNIINVLNANPVWKIPQDLLGRVYHEILPFRTRKVFATFYTHPIAAEILAGLTIDNYNETVIDPACGSGTLLVAAYNAKKELYRINSVEDEVRLHKKFVESDITGIDIMPFAAHIAAMNLSLQNIDVETNSLRIGVEDSLNVLSKFMSVNERDWTLVLETVSSELIKVIKGLKSKQKSLLSYLNNKEEKEVNIIIYTVDTADAELQISNKLREEGYKIFSINDESIDLSNSLIAILGIENENVNKLENVFRKLKEKGRFNLAIVIRKGRISNYVLDRLKEIFEGFPVKNIDTFSIRPFDVVIMNPPFSDYEKLPEEYKEKLRHLNNQFAFIRENVGGRANLWVYFLALAHFLLKDNGKIGAVIPINFARGAATEKIRDFFLDRYHIKWIIKPFTDLAFSEAAAFRDILLIASKRNPRDEDITGIVFIKKSIRSSEFTIEEARRIVKDLRSLYEKAREGVLYQYSDPNGFYDVYFIKYEVLRKYRNNLMPLLKEKGLEEDLMEEILEKATDKLVKIRENWTKFGFPTTPGGKSKIVFVTNPFDKNRIKRAYLLLDKKDPISIFVRSKDGSMNFRLSCDQVLPALRTLTDIKNIFLSEEKYDYIIIGPYRGSETLIKMFWKSKNKFDWSRIKESANNSLTYVALQRRIGLASENTHIIAICSDNRFVATDAFIIFNEIRNKYDAAILTIFLNSIIFLYEITKLIKETTGTYTEFMEKDLLQTYILNIDKLSDHEKQVLLDLFEEIKYVDFPSIIKQMKEGLDYIRKYRDKNWEEIFNYLRKVDPGMYARMRIDYTILKILGFNDDEIIDLLESLYDAVYNELKAINRSIEEN</sequence>
<dbReference type="GO" id="GO:0006304">
    <property type="term" value="P:DNA modification"/>
    <property type="evidence" value="ECO:0007669"/>
    <property type="project" value="InterPro"/>
</dbReference>
<keyword evidence="4" id="KW-0949">S-adenosyl-L-methionine</keyword>
<evidence type="ECO:0000256" key="5">
    <source>
        <dbReference type="ARBA" id="ARBA00047942"/>
    </source>
</evidence>